<dbReference type="PANTHER" id="PTHR41259">
    <property type="entry name" value="DOUBLE-STRAND BREAK REPAIR RAD50 ATPASE, PUTATIVE-RELATED"/>
    <property type="match status" value="1"/>
</dbReference>
<organism evidence="2 3">
    <name type="scientific">Gimesia maris</name>
    <dbReference type="NCBI Taxonomy" id="122"/>
    <lineage>
        <taxon>Bacteria</taxon>
        <taxon>Pseudomonadati</taxon>
        <taxon>Planctomycetota</taxon>
        <taxon>Planctomycetia</taxon>
        <taxon>Planctomycetales</taxon>
        <taxon>Planctomycetaceae</taxon>
        <taxon>Gimesia</taxon>
    </lineage>
</organism>
<gene>
    <name evidence="2" type="ORF">DIT97_12135</name>
</gene>
<accession>A0A3D3R4L5</accession>
<dbReference type="EMBL" id="DQAY01000069">
    <property type="protein sequence ID" value="HCO23755.1"/>
    <property type="molecule type" value="Genomic_DNA"/>
</dbReference>
<dbReference type="InterPro" id="IPR038734">
    <property type="entry name" value="YhaN_AAA"/>
</dbReference>
<reference evidence="2 3" key="1">
    <citation type="journal article" date="2018" name="Nat. Biotechnol.">
        <title>A standardized bacterial taxonomy based on genome phylogeny substantially revises the tree of life.</title>
        <authorList>
            <person name="Parks D.H."/>
            <person name="Chuvochina M."/>
            <person name="Waite D.W."/>
            <person name="Rinke C."/>
            <person name="Skarshewski A."/>
            <person name="Chaumeil P.A."/>
            <person name="Hugenholtz P."/>
        </authorList>
    </citation>
    <scope>NUCLEOTIDE SEQUENCE [LARGE SCALE GENOMIC DNA]</scope>
    <source>
        <strain evidence="2">UBA9375</strain>
    </source>
</reference>
<name>A0A3D3R4L5_9PLAN</name>
<protein>
    <recommendedName>
        <fullName evidence="1">YhaN AAA domain-containing protein</fullName>
    </recommendedName>
</protein>
<feature type="domain" description="YhaN AAA" evidence="1">
    <location>
        <begin position="1"/>
        <end position="86"/>
    </location>
</feature>
<evidence type="ECO:0000313" key="3">
    <source>
        <dbReference type="Proteomes" id="UP000263642"/>
    </source>
</evidence>
<dbReference type="PANTHER" id="PTHR41259:SF1">
    <property type="entry name" value="DOUBLE-STRAND BREAK REPAIR RAD50 ATPASE, PUTATIVE-RELATED"/>
    <property type="match status" value="1"/>
</dbReference>
<dbReference type="AlphaFoldDB" id="A0A3D3R4L5"/>
<feature type="non-terminal residue" evidence="2">
    <location>
        <position position="91"/>
    </location>
</feature>
<evidence type="ECO:0000259" key="1">
    <source>
        <dbReference type="Pfam" id="PF13514"/>
    </source>
</evidence>
<dbReference type="Pfam" id="PF13514">
    <property type="entry name" value="AAA_27"/>
    <property type="match status" value="1"/>
</dbReference>
<sequence>MKITRIHVNQFGNWQDLNLAALDPGINVFYGPNETGKSTLMRMIRGILYGFQSDELREHSRVPDSVPWSALLDIRHQGQFYEIQRQTTANG</sequence>
<dbReference type="SUPFAM" id="SSF52540">
    <property type="entry name" value="P-loop containing nucleoside triphosphate hydrolases"/>
    <property type="match status" value="1"/>
</dbReference>
<dbReference type="Proteomes" id="UP000263642">
    <property type="component" value="Unassembled WGS sequence"/>
</dbReference>
<dbReference type="Gene3D" id="3.40.50.300">
    <property type="entry name" value="P-loop containing nucleotide triphosphate hydrolases"/>
    <property type="match status" value="1"/>
</dbReference>
<comment type="caution">
    <text evidence="2">The sequence shown here is derived from an EMBL/GenBank/DDBJ whole genome shotgun (WGS) entry which is preliminary data.</text>
</comment>
<evidence type="ECO:0000313" key="2">
    <source>
        <dbReference type="EMBL" id="HCO23755.1"/>
    </source>
</evidence>
<proteinExistence type="predicted"/>
<dbReference type="InterPro" id="IPR027417">
    <property type="entry name" value="P-loop_NTPase"/>
</dbReference>